<dbReference type="Gene3D" id="1.25.40.10">
    <property type="entry name" value="Tetratricopeptide repeat domain"/>
    <property type="match status" value="1"/>
</dbReference>
<dbReference type="EMBL" id="KV746268">
    <property type="protein sequence ID" value="OCK72871.1"/>
    <property type="molecule type" value="Genomic_DNA"/>
</dbReference>
<dbReference type="PANTHER" id="PTHR46082">
    <property type="entry name" value="ATP/GTP-BINDING PROTEIN-RELATED"/>
    <property type="match status" value="1"/>
</dbReference>
<dbReference type="Proteomes" id="UP000250266">
    <property type="component" value="Unassembled WGS sequence"/>
</dbReference>
<reference evidence="2 3" key="1">
    <citation type="journal article" date="2016" name="Nat. Commun.">
        <title>Ectomycorrhizal ecology is imprinted in the genome of the dominant symbiotic fungus Cenococcum geophilum.</title>
        <authorList>
            <consortium name="DOE Joint Genome Institute"/>
            <person name="Peter M."/>
            <person name="Kohler A."/>
            <person name="Ohm R.A."/>
            <person name="Kuo A."/>
            <person name="Krutzmann J."/>
            <person name="Morin E."/>
            <person name="Arend M."/>
            <person name="Barry K.W."/>
            <person name="Binder M."/>
            <person name="Choi C."/>
            <person name="Clum A."/>
            <person name="Copeland A."/>
            <person name="Grisel N."/>
            <person name="Haridas S."/>
            <person name="Kipfer T."/>
            <person name="LaButti K."/>
            <person name="Lindquist E."/>
            <person name="Lipzen A."/>
            <person name="Maire R."/>
            <person name="Meier B."/>
            <person name="Mihaltcheva S."/>
            <person name="Molinier V."/>
            <person name="Murat C."/>
            <person name="Poggeler S."/>
            <person name="Quandt C.A."/>
            <person name="Sperisen C."/>
            <person name="Tritt A."/>
            <person name="Tisserant E."/>
            <person name="Crous P.W."/>
            <person name="Henrissat B."/>
            <person name="Nehls U."/>
            <person name="Egli S."/>
            <person name="Spatafora J.W."/>
            <person name="Grigoriev I.V."/>
            <person name="Martin F.M."/>
        </authorList>
    </citation>
    <scope>NUCLEOTIDE SEQUENCE [LARGE SCALE GENOMIC DNA]</scope>
    <source>
        <strain evidence="2 3">CBS 459.81</strain>
    </source>
</reference>
<dbReference type="PANTHER" id="PTHR46082:SF6">
    <property type="entry name" value="AAA+ ATPASE DOMAIN-CONTAINING PROTEIN-RELATED"/>
    <property type="match status" value="1"/>
</dbReference>
<keyword evidence="3" id="KW-1185">Reference proteome</keyword>
<accession>A0A8E2DW42</accession>
<name>A0A8E2DW42_9PEZI</name>
<feature type="compositionally biased region" description="Polar residues" evidence="1">
    <location>
        <begin position="39"/>
        <end position="52"/>
    </location>
</feature>
<feature type="region of interest" description="Disordered" evidence="1">
    <location>
        <begin position="33"/>
        <end position="52"/>
    </location>
</feature>
<dbReference type="InterPro" id="IPR053137">
    <property type="entry name" value="NLR-like"/>
</dbReference>
<protein>
    <recommendedName>
        <fullName evidence="4">Kinesin light chain</fullName>
    </recommendedName>
</protein>
<dbReference type="SUPFAM" id="SSF48452">
    <property type="entry name" value="TPR-like"/>
    <property type="match status" value="1"/>
</dbReference>
<dbReference type="InterPro" id="IPR011990">
    <property type="entry name" value="TPR-like_helical_dom_sf"/>
</dbReference>
<evidence type="ECO:0000313" key="2">
    <source>
        <dbReference type="EMBL" id="OCK72871.1"/>
    </source>
</evidence>
<dbReference type="AlphaFoldDB" id="A0A8E2DW42"/>
<dbReference type="OrthoDB" id="5986190at2759"/>
<gene>
    <name evidence="2" type="ORF">K432DRAFT_38395</name>
</gene>
<organism evidence="2 3">
    <name type="scientific">Lepidopterella palustris CBS 459.81</name>
    <dbReference type="NCBI Taxonomy" id="1314670"/>
    <lineage>
        <taxon>Eukaryota</taxon>
        <taxon>Fungi</taxon>
        <taxon>Dikarya</taxon>
        <taxon>Ascomycota</taxon>
        <taxon>Pezizomycotina</taxon>
        <taxon>Dothideomycetes</taxon>
        <taxon>Pleosporomycetidae</taxon>
        <taxon>Mytilinidiales</taxon>
        <taxon>Argynnaceae</taxon>
        <taxon>Lepidopterella</taxon>
    </lineage>
</organism>
<sequence>MANLASTYIDQGRWKEAEELDVQVMETRKRVLGEGHPDTLTSMANLASTYSD</sequence>
<dbReference type="Pfam" id="PF13374">
    <property type="entry name" value="TPR_10"/>
    <property type="match status" value="1"/>
</dbReference>
<evidence type="ECO:0008006" key="4">
    <source>
        <dbReference type="Google" id="ProtNLM"/>
    </source>
</evidence>
<evidence type="ECO:0000313" key="3">
    <source>
        <dbReference type="Proteomes" id="UP000250266"/>
    </source>
</evidence>
<proteinExistence type="predicted"/>
<evidence type="ECO:0000256" key="1">
    <source>
        <dbReference type="SAM" id="MobiDB-lite"/>
    </source>
</evidence>